<feature type="compositionally biased region" description="Basic and acidic residues" evidence="1">
    <location>
        <begin position="9"/>
        <end position="20"/>
    </location>
</feature>
<accession>A0A0F2MNM1</accession>
<dbReference type="RefSeq" id="XP_016592462.1">
    <property type="nucleotide sequence ID" value="XM_016733463.1"/>
</dbReference>
<proteinExistence type="predicted"/>
<sequence length="109" mass="11923">MSSGTNPPRDTRAARAEYGGKRRAGREKVKKKGRTGTKTFCAEMHSRNKLNKHKRYATLFAAVAILARMAQAPQTPGSTGPNDGPDGAIRECSGDNIQWIKERLVGRVL</sequence>
<reference evidence="2 3" key="1">
    <citation type="journal article" date="2014" name="BMC Genomics">
        <title>Comparative genomics of the major fungal agents of human and animal Sporotrichosis: Sporothrix schenckii and Sporothrix brasiliensis.</title>
        <authorList>
            <person name="Teixeira M.M."/>
            <person name="de Almeida L.G."/>
            <person name="Kubitschek-Barreira P."/>
            <person name="Alves F.L."/>
            <person name="Kioshima E.S."/>
            <person name="Abadio A.K."/>
            <person name="Fernandes L."/>
            <person name="Derengowski L.S."/>
            <person name="Ferreira K.S."/>
            <person name="Souza R.C."/>
            <person name="Ruiz J.C."/>
            <person name="de Andrade N.C."/>
            <person name="Paes H.C."/>
            <person name="Nicola A.M."/>
            <person name="Albuquerque P."/>
            <person name="Gerber A.L."/>
            <person name="Martins V.P."/>
            <person name="Peconick L.D."/>
            <person name="Neto A.V."/>
            <person name="Chaucanez C.B."/>
            <person name="Silva P.A."/>
            <person name="Cunha O.L."/>
            <person name="de Oliveira F.F."/>
            <person name="dos Santos T.C."/>
            <person name="Barros A.L."/>
            <person name="Soares M.A."/>
            <person name="de Oliveira L.M."/>
            <person name="Marini M.M."/>
            <person name="Villalobos-Duno H."/>
            <person name="Cunha M.M."/>
            <person name="de Hoog S."/>
            <person name="da Silveira J.F."/>
            <person name="Henrissat B."/>
            <person name="Nino-Vega G.A."/>
            <person name="Cisalpino P.S."/>
            <person name="Mora-Montes H.M."/>
            <person name="Almeida S.R."/>
            <person name="Stajich J.E."/>
            <person name="Lopes-Bezerra L.M."/>
            <person name="Vasconcelos A.T."/>
            <person name="Felipe M.S."/>
        </authorList>
    </citation>
    <scope>NUCLEOTIDE SEQUENCE [LARGE SCALE GENOMIC DNA]</scope>
    <source>
        <strain evidence="2 3">1099-18</strain>
    </source>
</reference>
<protein>
    <submittedName>
        <fullName evidence="2">Uncharacterized protein</fullName>
    </submittedName>
</protein>
<feature type="region of interest" description="Disordered" evidence="1">
    <location>
        <begin position="71"/>
        <end position="94"/>
    </location>
</feature>
<dbReference type="VEuPathDB" id="FungiDB:SPSK_06766"/>
<dbReference type="EMBL" id="AXCR01000001">
    <property type="protein sequence ID" value="KJR89786.1"/>
    <property type="molecule type" value="Genomic_DNA"/>
</dbReference>
<dbReference type="GeneID" id="27668740"/>
<dbReference type="AlphaFoldDB" id="A0A0F2MNM1"/>
<gene>
    <name evidence="2" type="ORF">SPSK_06766</name>
</gene>
<evidence type="ECO:0000313" key="2">
    <source>
        <dbReference type="EMBL" id="KJR89786.1"/>
    </source>
</evidence>
<reference evidence="2 3" key="2">
    <citation type="journal article" date="2015" name="Eukaryot. Cell">
        <title>Asexual propagation of a virulent clone complex in a human and feline outbreak of sporotrichosis.</title>
        <authorList>
            <person name="Teixeira Mde M."/>
            <person name="Rodrigues A.M."/>
            <person name="Tsui C.K."/>
            <person name="de Almeida L.G."/>
            <person name="Van Diepeningen A.D."/>
            <person name="van den Ende B.G."/>
            <person name="Fernandes G.F."/>
            <person name="Kano R."/>
            <person name="Hamelin R.C."/>
            <person name="Lopes-Bezerra L.M."/>
            <person name="Vasconcelos A.T."/>
            <person name="de Hoog S."/>
            <person name="de Camargo Z.P."/>
            <person name="Felipe M.S."/>
        </authorList>
    </citation>
    <scope>NUCLEOTIDE SEQUENCE [LARGE SCALE GENOMIC DNA]</scope>
    <source>
        <strain evidence="2 3">1099-18</strain>
    </source>
</reference>
<dbReference type="KEGG" id="ssck:SPSK_06766"/>
<feature type="compositionally biased region" description="Basic residues" evidence="1">
    <location>
        <begin position="21"/>
        <end position="35"/>
    </location>
</feature>
<evidence type="ECO:0000313" key="3">
    <source>
        <dbReference type="Proteomes" id="UP000033710"/>
    </source>
</evidence>
<feature type="region of interest" description="Disordered" evidence="1">
    <location>
        <begin position="1"/>
        <end position="39"/>
    </location>
</feature>
<evidence type="ECO:0000256" key="1">
    <source>
        <dbReference type="SAM" id="MobiDB-lite"/>
    </source>
</evidence>
<dbReference type="Proteomes" id="UP000033710">
    <property type="component" value="Unassembled WGS sequence"/>
</dbReference>
<organism evidence="2 3">
    <name type="scientific">Sporothrix schenckii 1099-18</name>
    <dbReference type="NCBI Taxonomy" id="1397361"/>
    <lineage>
        <taxon>Eukaryota</taxon>
        <taxon>Fungi</taxon>
        <taxon>Dikarya</taxon>
        <taxon>Ascomycota</taxon>
        <taxon>Pezizomycotina</taxon>
        <taxon>Sordariomycetes</taxon>
        <taxon>Sordariomycetidae</taxon>
        <taxon>Ophiostomatales</taxon>
        <taxon>Ophiostomataceae</taxon>
        <taxon>Sporothrix</taxon>
    </lineage>
</organism>
<name>A0A0F2MNM1_SPOSC</name>
<comment type="caution">
    <text evidence="2">The sequence shown here is derived from an EMBL/GenBank/DDBJ whole genome shotgun (WGS) entry which is preliminary data.</text>
</comment>
<feature type="compositionally biased region" description="Polar residues" evidence="1">
    <location>
        <begin position="72"/>
        <end position="81"/>
    </location>
</feature>